<dbReference type="InterPro" id="IPR036259">
    <property type="entry name" value="MFS_trans_sf"/>
</dbReference>
<accession>A0A6I6E1L1</accession>
<feature type="transmembrane region" description="Helical" evidence="1">
    <location>
        <begin position="243"/>
        <end position="263"/>
    </location>
</feature>
<dbReference type="GO" id="GO:0022857">
    <property type="term" value="F:transmembrane transporter activity"/>
    <property type="evidence" value="ECO:0007669"/>
    <property type="project" value="InterPro"/>
</dbReference>
<dbReference type="InterPro" id="IPR052524">
    <property type="entry name" value="MFS_Cyanate_Porter"/>
</dbReference>
<dbReference type="RefSeq" id="WP_156242271.1">
    <property type="nucleotide sequence ID" value="NZ_BAAAZL010000004.1"/>
</dbReference>
<feature type="transmembrane region" description="Helical" evidence="1">
    <location>
        <begin position="340"/>
        <end position="356"/>
    </location>
</feature>
<feature type="transmembrane region" description="Helical" evidence="1">
    <location>
        <begin position="362"/>
        <end position="383"/>
    </location>
</feature>
<dbReference type="PANTHER" id="PTHR23523">
    <property type="match status" value="1"/>
</dbReference>
<feature type="transmembrane region" description="Helical" evidence="1">
    <location>
        <begin position="46"/>
        <end position="65"/>
    </location>
</feature>
<reference evidence="2 3" key="1">
    <citation type="submission" date="2018-09" db="EMBL/GenBank/DDBJ databases">
        <title>Whole genome sequencing of Microbacterium oryzae strain MB-10T.</title>
        <authorList>
            <person name="Das S.K."/>
        </authorList>
    </citation>
    <scope>NUCLEOTIDE SEQUENCE [LARGE SCALE GENOMIC DNA]</scope>
    <source>
        <strain evidence="2 3">MB-10</strain>
    </source>
</reference>
<dbReference type="OrthoDB" id="5317164at2"/>
<dbReference type="InterPro" id="IPR011701">
    <property type="entry name" value="MFS"/>
</dbReference>
<dbReference type="SUPFAM" id="SSF103473">
    <property type="entry name" value="MFS general substrate transporter"/>
    <property type="match status" value="1"/>
</dbReference>
<dbReference type="KEGG" id="moj:D7D94_08855"/>
<feature type="transmembrane region" description="Helical" evidence="1">
    <location>
        <begin position="101"/>
        <end position="122"/>
    </location>
</feature>
<sequence length="389" mass="40115">MNAHARRTGGMAALVFLVALCLRPAITSVGPVLGDLGADTGLGEGALGILTALPLLAFAAVSPLVHRMAARFGDDRAVLVALVALVAATVVRSYAGDAGLWIGTFAIGAAIAVGNVLTPVLVRRDYPERVSLATGFYTAFLTLAASAGSALSVPLAHLVDWRFSLVVWAGLALLVALAWLPRIAGPAVHSPALEPVPVPHHPSIWRWGTAWLATAYMGLQSTTFYVLATWLPTIETSWGTPAATAGLHLSVFLLLGVVGGLLIPRLLRDGRDQSAGMLVATAPLAIGTAGMLVWPDALPLWLVLLGLAQGASLVAALTMLSLRARSHGEAAKLSGMAQSLGYLLAAAGPFAAGFLAEHTGSWTPTLVLLVVITTSQTVVGVVLGRGGRR</sequence>
<name>A0A6I6E1L1_9MICO</name>
<keyword evidence="1" id="KW-1133">Transmembrane helix</keyword>
<protein>
    <submittedName>
        <fullName evidence="2">MFS transporter</fullName>
    </submittedName>
</protein>
<keyword evidence="1" id="KW-0472">Membrane</keyword>
<feature type="transmembrane region" description="Helical" evidence="1">
    <location>
        <begin position="77"/>
        <end position="95"/>
    </location>
</feature>
<evidence type="ECO:0000313" key="3">
    <source>
        <dbReference type="Proteomes" id="UP000422989"/>
    </source>
</evidence>
<dbReference type="PANTHER" id="PTHR23523:SF2">
    <property type="entry name" value="2-NITROIMIDAZOLE TRANSPORTER"/>
    <property type="match status" value="1"/>
</dbReference>
<gene>
    <name evidence="2" type="ORF">D7D94_08855</name>
</gene>
<feature type="transmembrane region" description="Helical" evidence="1">
    <location>
        <begin position="210"/>
        <end position="231"/>
    </location>
</feature>
<evidence type="ECO:0000313" key="2">
    <source>
        <dbReference type="EMBL" id="QGU27769.1"/>
    </source>
</evidence>
<proteinExistence type="predicted"/>
<organism evidence="2 3">
    <name type="scientific">Microbacterium oryzae</name>
    <dbReference type="NCBI Taxonomy" id="743009"/>
    <lineage>
        <taxon>Bacteria</taxon>
        <taxon>Bacillati</taxon>
        <taxon>Actinomycetota</taxon>
        <taxon>Actinomycetes</taxon>
        <taxon>Micrococcales</taxon>
        <taxon>Microbacteriaceae</taxon>
        <taxon>Microbacterium</taxon>
    </lineage>
</organism>
<keyword evidence="1" id="KW-0812">Transmembrane</keyword>
<dbReference type="Proteomes" id="UP000422989">
    <property type="component" value="Chromosome"/>
</dbReference>
<dbReference type="EMBL" id="CP032550">
    <property type="protein sequence ID" value="QGU27769.1"/>
    <property type="molecule type" value="Genomic_DNA"/>
</dbReference>
<dbReference type="Gene3D" id="1.20.1250.20">
    <property type="entry name" value="MFS general substrate transporter like domains"/>
    <property type="match status" value="1"/>
</dbReference>
<dbReference type="AlphaFoldDB" id="A0A6I6E1L1"/>
<evidence type="ECO:0000256" key="1">
    <source>
        <dbReference type="SAM" id="Phobius"/>
    </source>
</evidence>
<keyword evidence="3" id="KW-1185">Reference proteome</keyword>
<feature type="transmembrane region" description="Helical" evidence="1">
    <location>
        <begin position="300"/>
        <end position="320"/>
    </location>
</feature>
<feature type="transmembrane region" description="Helical" evidence="1">
    <location>
        <begin position="134"/>
        <end position="155"/>
    </location>
</feature>
<dbReference type="Pfam" id="PF07690">
    <property type="entry name" value="MFS_1"/>
    <property type="match status" value="1"/>
</dbReference>
<feature type="transmembrane region" description="Helical" evidence="1">
    <location>
        <begin position="161"/>
        <end position="180"/>
    </location>
</feature>
<feature type="transmembrane region" description="Helical" evidence="1">
    <location>
        <begin position="275"/>
        <end position="294"/>
    </location>
</feature>